<sequence>MTDLTLSVAIGDYDRNRALATGAVGIDGVDPVVMMLSPEEIFFRAFRHAEFDICELSLSSFAVKVADGTCPYVGVPAFVSRAFRHTSIYIRTDRGIKSPADLRGRRIGTPEYQLTACVWARGILADHGVRPADVTWVRGGIEEPGRPEKVALALPADLRIESAPADRGLSDMLAEGEIDAIVTPRAPSCYDRGHPHVGWLFPDPVAAAKDYYARTRIFPIMHLVGVRKELAAEHPWLPAAVLKAFSAAKAAALAKLSDTSATKVTLPFVEEQLKAARDLMGRDFWSYGMAANRHALDAFLDMHHAQGLSPRRLAVEELFHPATHETHKV</sequence>
<accession>A0A964WV22</accession>
<reference evidence="2" key="1">
    <citation type="submission" date="2019-03" db="EMBL/GenBank/DDBJ databases">
        <title>Afifella sp. nov., isolated from activated sludge.</title>
        <authorList>
            <person name="Li Q."/>
            <person name="Liu Y."/>
        </authorList>
    </citation>
    <scope>NUCLEOTIDE SEQUENCE</scope>
    <source>
        <strain evidence="2">L72</strain>
    </source>
</reference>
<evidence type="ECO:0000313" key="3">
    <source>
        <dbReference type="Proteomes" id="UP000773614"/>
    </source>
</evidence>
<dbReference type="Pfam" id="PF09084">
    <property type="entry name" value="NMT1"/>
    <property type="match status" value="1"/>
</dbReference>
<keyword evidence="3" id="KW-1185">Reference proteome</keyword>
<comment type="caution">
    <text evidence="2">The sequence shown here is derived from an EMBL/GenBank/DDBJ whole genome shotgun (WGS) entry which is preliminary data.</text>
</comment>
<dbReference type="EMBL" id="SPKJ01000083">
    <property type="protein sequence ID" value="MYZ49609.1"/>
    <property type="molecule type" value="Genomic_DNA"/>
</dbReference>
<evidence type="ECO:0000313" key="2">
    <source>
        <dbReference type="EMBL" id="MYZ49609.1"/>
    </source>
</evidence>
<dbReference type="SUPFAM" id="SSF53850">
    <property type="entry name" value="Periplasmic binding protein-like II"/>
    <property type="match status" value="1"/>
</dbReference>
<dbReference type="RefSeq" id="WP_161141949.1">
    <property type="nucleotide sequence ID" value="NZ_SPKJ01000083.1"/>
</dbReference>
<evidence type="ECO:0000259" key="1">
    <source>
        <dbReference type="Pfam" id="PF09084"/>
    </source>
</evidence>
<protein>
    <submittedName>
        <fullName evidence="2">ABC transporter substrate-binding protein</fullName>
    </submittedName>
</protein>
<dbReference type="AlphaFoldDB" id="A0A964WV22"/>
<feature type="domain" description="SsuA/THI5-like" evidence="1">
    <location>
        <begin position="86"/>
        <end position="140"/>
    </location>
</feature>
<dbReference type="InterPro" id="IPR015168">
    <property type="entry name" value="SsuA/THI5"/>
</dbReference>
<organism evidence="2 3">
    <name type="scientific">Propylenella binzhouense</name>
    <dbReference type="NCBI Taxonomy" id="2555902"/>
    <lineage>
        <taxon>Bacteria</taxon>
        <taxon>Pseudomonadati</taxon>
        <taxon>Pseudomonadota</taxon>
        <taxon>Alphaproteobacteria</taxon>
        <taxon>Hyphomicrobiales</taxon>
        <taxon>Propylenellaceae</taxon>
        <taxon>Propylenella</taxon>
    </lineage>
</organism>
<dbReference type="Gene3D" id="3.40.190.10">
    <property type="entry name" value="Periplasmic binding protein-like II"/>
    <property type="match status" value="1"/>
</dbReference>
<dbReference type="Proteomes" id="UP000773614">
    <property type="component" value="Unassembled WGS sequence"/>
</dbReference>
<dbReference type="OrthoDB" id="8689594at2"/>
<name>A0A964WV22_9HYPH</name>
<gene>
    <name evidence="2" type="ORF">E4O86_18015</name>
</gene>
<proteinExistence type="predicted"/>